<organism evidence="8 9">
    <name type="scientific">Brevibacterium pityocampae</name>
    <dbReference type="NCBI Taxonomy" id="506594"/>
    <lineage>
        <taxon>Bacteria</taxon>
        <taxon>Bacillati</taxon>
        <taxon>Actinomycetota</taxon>
        <taxon>Actinomycetes</taxon>
        <taxon>Micrococcales</taxon>
        <taxon>Brevibacteriaceae</taxon>
        <taxon>Brevibacterium</taxon>
    </lineage>
</organism>
<gene>
    <name evidence="8" type="ORF">GCM10023167_20230</name>
</gene>
<dbReference type="PIRSF" id="PIRSF002741">
    <property type="entry name" value="MppA"/>
    <property type="match status" value="1"/>
</dbReference>
<evidence type="ECO:0000259" key="7">
    <source>
        <dbReference type="Pfam" id="PF00496"/>
    </source>
</evidence>
<keyword evidence="9" id="KW-1185">Reference proteome</keyword>
<reference evidence="9" key="1">
    <citation type="journal article" date="2019" name="Int. J. Syst. Evol. Microbiol.">
        <title>The Global Catalogue of Microorganisms (GCM) 10K type strain sequencing project: providing services to taxonomists for standard genome sequencing and annotation.</title>
        <authorList>
            <consortium name="The Broad Institute Genomics Platform"/>
            <consortium name="The Broad Institute Genome Sequencing Center for Infectious Disease"/>
            <person name="Wu L."/>
            <person name="Ma J."/>
        </authorList>
    </citation>
    <scope>NUCLEOTIDE SEQUENCE [LARGE SCALE GENOMIC DNA]</scope>
    <source>
        <strain evidence="9">JCM 17808</strain>
    </source>
</reference>
<evidence type="ECO:0000256" key="6">
    <source>
        <dbReference type="SAM" id="SignalP"/>
    </source>
</evidence>
<dbReference type="RefSeq" id="WP_345031860.1">
    <property type="nucleotide sequence ID" value="NZ_BAABGL010000015.1"/>
</dbReference>
<dbReference type="Proteomes" id="UP001500642">
    <property type="component" value="Unassembled WGS sequence"/>
</dbReference>
<evidence type="ECO:0000256" key="4">
    <source>
        <dbReference type="ARBA" id="ARBA00022729"/>
    </source>
</evidence>
<comment type="caution">
    <text evidence="8">The sequence shown here is derived from an EMBL/GenBank/DDBJ whole genome shotgun (WGS) entry which is preliminary data.</text>
</comment>
<dbReference type="InterPro" id="IPR039424">
    <property type="entry name" value="SBP_5"/>
</dbReference>
<evidence type="ECO:0000313" key="8">
    <source>
        <dbReference type="EMBL" id="GAA4392220.1"/>
    </source>
</evidence>
<evidence type="ECO:0000256" key="5">
    <source>
        <dbReference type="SAM" id="MobiDB-lite"/>
    </source>
</evidence>
<feature type="region of interest" description="Disordered" evidence="5">
    <location>
        <begin position="31"/>
        <end position="51"/>
    </location>
</feature>
<dbReference type="EMBL" id="BAABGL010000015">
    <property type="protein sequence ID" value="GAA4392220.1"/>
    <property type="molecule type" value="Genomic_DNA"/>
</dbReference>
<dbReference type="Gene3D" id="3.10.105.10">
    <property type="entry name" value="Dipeptide-binding Protein, Domain 3"/>
    <property type="match status" value="1"/>
</dbReference>
<feature type="signal peptide" evidence="6">
    <location>
        <begin position="1"/>
        <end position="24"/>
    </location>
</feature>
<comment type="similarity">
    <text evidence="2">Belongs to the bacterial solute-binding protein 5 family.</text>
</comment>
<dbReference type="PROSITE" id="PS51257">
    <property type="entry name" value="PROKAR_LIPOPROTEIN"/>
    <property type="match status" value="1"/>
</dbReference>
<dbReference type="SUPFAM" id="SSF53850">
    <property type="entry name" value="Periplasmic binding protein-like II"/>
    <property type="match status" value="1"/>
</dbReference>
<proteinExistence type="inferred from homology"/>
<dbReference type="PANTHER" id="PTHR30290">
    <property type="entry name" value="PERIPLASMIC BINDING COMPONENT OF ABC TRANSPORTER"/>
    <property type="match status" value="1"/>
</dbReference>
<keyword evidence="3" id="KW-0813">Transport</keyword>
<feature type="domain" description="Solute-binding protein family 5" evidence="7">
    <location>
        <begin position="87"/>
        <end position="451"/>
    </location>
</feature>
<feature type="chain" id="PRO_5046375660" evidence="6">
    <location>
        <begin position="25"/>
        <end position="551"/>
    </location>
</feature>
<evidence type="ECO:0000256" key="3">
    <source>
        <dbReference type="ARBA" id="ARBA00022448"/>
    </source>
</evidence>
<sequence>MRTPRPSALLGAGLAMLALLGGCAAPGTELAAASRPGTGPGSADSAGGTLVYGHQQEPPCVHGGWIEQGYLSHQVLDALVSLDEDGQVVPWLATDWHESADHLTWTFTLQEGPTFSDGTPVDAQAVVDNIDYWLAGGNGTAQVWIGPYVDSARALDATTVEVALSQPYPRFAENLTQPYFGLQSPAALAERTAEENCRQPIGSGPFTVAAWNRGQNIVLDRRDDYDWAPANAAVQGPARVARVDWRFITDPTARTAALRSGEVDAIYDIQAFEWSALESEGYELHRYVTPGRPQQLSFNTSRGPFADERVRQAFAYSLDRESVVEAVGRGVIPYEGNGPVSRSTPAYSEEAAARYSYDPERARELLDDAGWEVGADGVRVKDGARLHIDFPYAINRTINQDGAAIIQGLQQYAEEVGFEVELIPFPPSAAAAGAYSGPEDYDVSIGYWTSVNAGILLVNWRQNLPDSPNPSNSAFYNDPALEATIREANSAVDPDGQDALYRQAQEYIADRALSIGVYDRLSTLAVGPHVDGIRQENSQGGPVFHDAHLVD</sequence>
<evidence type="ECO:0000256" key="1">
    <source>
        <dbReference type="ARBA" id="ARBA00004196"/>
    </source>
</evidence>
<accession>A0ABP8JKA4</accession>
<keyword evidence="4 6" id="KW-0732">Signal</keyword>
<dbReference type="InterPro" id="IPR000914">
    <property type="entry name" value="SBP_5_dom"/>
</dbReference>
<comment type="subcellular location">
    <subcellularLocation>
        <location evidence="1">Cell envelope</location>
    </subcellularLocation>
</comment>
<dbReference type="CDD" id="cd08492">
    <property type="entry name" value="PBP2_NikA_DppA_OppA_like_15"/>
    <property type="match status" value="1"/>
</dbReference>
<protein>
    <submittedName>
        <fullName evidence="8">ABC transporter substrate-binding protein</fullName>
    </submittedName>
</protein>
<evidence type="ECO:0000313" key="9">
    <source>
        <dbReference type="Proteomes" id="UP001500642"/>
    </source>
</evidence>
<dbReference type="Pfam" id="PF00496">
    <property type="entry name" value="SBP_bac_5"/>
    <property type="match status" value="1"/>
</dbReference>
<name>A0ABP8JKA4_9MICO</name>
<dbReference type="Gene3D" id="3.40.190.10">
    <property type="entry name" value="Periplasmic binding protein-like II"/>
    <property type="match status" value="1"/>
</dbReference>
<dbReference type="PANTHER" id="PTHR30290:SF10">
    <property type="entry name" value="PERIPLASMIC OLIGOPEPTIDE-BINDING PROTEIN-RELATED"/>
    <property type="match status" value="1"/>
</dbReference>
<evidence type="ECO:0000256" key="2">
    <source>
        <dbReference type="ARBA" id="ARBA00005695"/>
    </source>
</evidence>
<dbReference type="InterPro" id="IPR030678">
    <property type="entry name" value="Peptide/Ni-bd"/>
</dbReference>